<dbReference type="InParanoid" id="A0A1D6NES1"/>
<name>A0A1D6NES1_MAIZE</name>
<dbReference type="InterPro" id="IPR014712">
    <property type="entry name" value="ANTH_dom_sf"/>
</dbReference>
<proteinExistence type="predicted"/>
<evidence type="ECO:0000256" key="2">
    <source>
        <dbReference type="ARBA" id="ARBA00004555"/>
    </source>
</evidence>
<gene>
    <name evidence="9" type="ORF">ZEAMMB73_Zm00001d043773</name>
</gene>
<dbReference type="SMR" id="A0A1D6NES1"/>
<dbReference type="FunFam" id="1.25.40.90:FF:000005">
    <property type="entry name" value="Clathrin assembly protein AP180"/>
    <property type="match status" value="1"/>
</dbReference>
<organism evidence="9">
    <name type="scientific">Zea mays</name>
    <name type="common">Maize</name>
    <dbReference type="NCBI Taxonomy" id="4577"/>
    <lineage>
        <taxon>Eukaryota</taxon>
        <taxon>Viridiplantae</taxon>
        <taxon>Streptophyta</taxon>
        <taxon>Embryophyta</taxon>
        <taxon>Tracheophyta</taxon>
        <taxon>Spermatophyta</taxon>
        <taxon>Magnoliopsida</taxon>
        <taxon>Liliopsida</taxon>
        <taxon>Poales</taxon>
        <taxon>Poaceae</taxon>
        <taxon>PACMAD clade</taxon>
        <taxon>Panicoideae</taxon>
        <taxon>Andropogonodae</taxon>
        <taxon>Andropogoneae</taxon>
        <taxon>Tripsacinae</taxon>
        <taxon>Zea</taxon>
    </lineage>
</organism>
<keyword evidence="7" id="KW-0168">Coated pit</keyword>
<dbReference type="FunFam" id="1.20.58.150:FF:000003">
    <property type="entry name" value="Putative clathrin assembly protein"/>
    <property type="match status" value="1"/>
</dbReference>
<comment type="subcellular location">
    <subcellularLocation>
        <location evidence="1">Cytoplasmic vesicle</location>
        <location evidence="1">Clathrin-coated vesicle</location>
    </subcellularLocation>
    <subcellularLocation>
        <location evidence="2">Golgi apparatus</location>
    </subcellularLocation>
    <subcellularLocation>
        <location evidence="3">Membrane</location>
        <location evidence="3">Clathrin-coated pit</location>
    </subcellularLocation>
</comment>
<dbReference type="EMBL" id="CM007649">
    <property type="protein sequence ID" value="ONM38982.1"/>
    <property type="molecule type" value="Genomic_DNA"/>
</dbReference>
<dbReference type="GO" id="GO:0030136">
    <property type="term" value="C:clathrin-coated vesicle"/>
    <property type="evidence" value="ECO:0007669"/>
    <property type="project" value="UniProtKB-SubCell"/>
</dbReference>
<keyword evidence="8" id="KW-0968">Cytoplasmic vesicle</keyword>
<dbReference type="PROSITE" id="PS50942">
    <property type="entry name" value="ENTH"/>
    <property type="match status" value="1"/>
</dbReference>
<dbReference type="InterPro" id="IPR045192">
    <property type="entry name" value="AP180-like"/>
</dbReference>
<dbReference type="SMART" id="SM00273">
    <property type="entry name" value="ENTH"/>
    <property type="match status" value="1"/>
</dbReference>
<dbReference type="SUPFAM" id="SSF48464">
    <property type="entry name" value="ENTH/VHS domain"/>
    <property type="match status" value="1"/>
</dbReference>
<dbReference type="GO" id="GO:0072583">
    <property type="term" value="P:clathrin-dependent endocytosis"/>
    <property type="evidence" value="ECO:0007669"/>
    <property type="project" value="InterPro"/>
</dbReference>
<dbReference type="STRING" id="4577.A0A1D6NES1"/>
<evidence type="ECO:0000256" key="1">
    <source>
        <dbReference type="ARBA" id="ARBA00004132"/>
    </source>
</evidence>
<dbReference type="GO" id="GO:0005905">
    <property type="term" value="C:clathrin-coated pit"/>
    <property type="evidence" value="ECO:0007669"/>
    <property type="project" value="UniProtKB-SubCell"/>
</dbReference>
<dbReference type="Gene3D" id="1.20.58.150">
    <property type="entry name" value="ANTH domain"/>
    <property type="match status" value="1"/>
</dbReference>
<dbReference type="PANTHER" id="PTHR22951">
    <property type="entry name" value="CLATHRIN ASSEMBLY PROTEIN"/>
    <property type="match status" value="1"/>
</dbReference>
<dbReference type="IntAct" id="A0A1D6NES1">
    <property type="interactions" value="25"/>
</dbReference>
<evidence type="ECO:0000256" key="3">
    <source>
        <dbReference type="ARBA" id="ARBA00004600"/>
    </source>
</evidence>
<dbReference type="InterPro" id="IPR048050">
    <property type="entry name" value="ANTH_N_plant"/>
</dbReference>
<dbReference type="InterPro" id="IPR013809">
    <property type="entry name" value="ENTH"/>
</dbReference>
<dbReference type="GO" id="GO:0030276">
    <property type="term" value="F:clathrin binding"/>
    <property type="evidence" value="ECO:0007669"/>
    <property type="project" value="InterPro"/>
</dbReference>
<evidence type="ECO:0000256" key="8">
    <source>
        <dbReference type="ARBA" id="ARBA00023329"/>
    </source>
</evidence>
<dbReference type="GO" id="GO:0005794">
    <property type="term" value="C:Golgi apparatus"/>
    <property type="evidence" value="ECO:0007669"/>
    <property type="project" value="UniProtKB-SubCell"/>
</dbReference>
<accession>A0A1D6NES1</accession>
<dbReference type="GO" id="GO:0005545">
    <property type="term" value="F:1-phosphatidylinositol binding"/>
    <property type="evidence" value="ECO:0007669"/>
    <property type="project" value="InterPro"/>
</dbReference>
<evidence type="ECO:0000256" key="4">
    <source>
        <dbReference type="ARBA" id="ARBA00022583"/>
    </source>
</evidence>
<evidence type="ECO:0000256" key="7">
    <source>
        <dbReference type="ARBA" id="ARBA00023176"/>
    </source>
</evidence>
<keyword evidence="4" id="KW-0254">Endocytosis</keyword>
<keyword evidence="6" id="KW-0472">Membrane</keyword>
<dbReference type="PANTHER" id="PTHR22951:SF61">
    <property type="entry name" value="OS01G0694900 PROTEIN"/>
    <property type="match status" value="1"/>
</dbReference>
<evidence type="ECO:0000256" key="5">
    <source>
        <dbReference type="ARBA" id="ARBA00023034"/>
    </source>
</evidence>
<dbReference type="InterPro" id="IPR011417">
    <property type="entry name" value="ANTH_dom"/>
</dbReference>
<keyword evidence="5" id="KW-0333">Golgi apparatus</keyword>
<dbReference type="AlphaFoldDB" id="A0A1D6NES1"/>
<dbReference type="Pfam" id="PF07651">
    <property type="entry name" value="ANTH"/>
    <property type="match status" value="1"/>
</dbReference>
<dbReference type="GO" id="GO:0048268">
    <property type="term" value="P:clathrin coat assembly"/>
    <property type="evidence" value="ECO:0007669"/>
    <property type="project" value="InterPro"/>
</dbReference>
<dbReference type="GO" id="GO:0000149">
    <property type="term" value="F:SNARE binding"/>
    <property type="evidence" value="ECO:0007669"/>
    <property type="project" value="UniProtKB-ARBA"/>
</dbReference>
<dbReference type="ExpressionAtlas" id="A0A1D6NES1">
    <property type="expression patterns" value="baseline and differential"/>
</dbReference>
<sequence>MAALQSWRKAYGALKDTTTVSLANLNSDFKDLDVAIVRATNHVESPPKERHLRKIVAATSIARPQADVTYCIHALARRLAKTRNWIVALKTLVVIHRLLREGDPAFREEFLTFTQRVRILQLSNFKDDSSPVAWDYASWVRTYGLFLEEKLECFRVLKYDIEAARLSKQGQGPEKGHSRTTELNSQDLLEQLPALQQLLYRLIGCRAEGAAKNNYLVQYALAQVLKESFKIYCAINDGIINLIDKFFEMPKHEALKALDVYKRAVHQAGNLSDFYESCQGLELARNFQFPTLREPPQTFLSTMEEYVKEAPRMMPVVEPLVISWALVNHLDFCMTPSHFITSSSLNVVNVTHSFWEINDYRQVKFIPADLLIVEWILKYGLSFLFHQELPERLLLTYKPEEEVHDTVPIVAEKLQVVEEIAPVPSSQIALPPKPEIADTGDLLGLGDSTPTVLAIEESSALALAILPTGIDNSTTTTQQDSGFDPTGWELALVTTSSNATPLSMESNLGGGFDKLTLDSLYDDGTYRQMQQQQLYGSAPPNPFMASDPFAVSNQVAPPPSVQMAAMAPQPQHLPMMIEPNPFGPPQQHHAGVAPAANPFLDAGFGAFPAVNGMHPQTNPFGGAAQLL</sequence>
<dbReference type="SUPFAM" id="SSF89009">
    <property type="entry name" value="GAT-like domain"/>
    <property type="match status" value="1"/>
</dbReference>
<dbReference type="CDD" id="cd03564">
    <property type="entry name" value="ANTH_N"/>
    <property type="match status" value="1"/>
</dbReference>
<evidence type="ECO:0000313" key="9">
    <source>
        <dbReference type="EMBL" id="ONM38982.1"/>
    </source>
</evidence>
<reference evidence="9" key="1">
    <citation type="submission" date="2015-12" db="EMBL/GenBank/DDBJ databases">
        <title>Update maize B73 reference genome by single molecule sequencing technologies.</title>
        <authorList>
            <consortium name="Maize Genome Sequencing Project"/>
            <person name="Ware D."/>
        </authorList>
    </citation>
    <scope>NUCLEOTIDE SEQUENCE [LARGE SCALE GENOMIC DNA]</scope>
    <source>
        <tissue evidence="9">Seedling</tissue>
    </source>
</reference>
<protein>
    <submittedName>
        <fullName evidence="9">Putative clathrin assembly protein</fullName>
    </submittedName>
</protein>
<dbReference type="InterPro" id="IPR008942">
    <property type="entry name" value="ENTH_VHS"/>
</dbReference>
<dbReference type="Gene3D" id="1.25.40.90">
    <property type="match status" value="1"/>
</dbReference>
<evidence type="ECO:0000256" key="6">
    <source>
        <dbReference type="ARBA" id="ARBA00023136"/>
    </source>
</evidence>